<name>A0ACA9Y8X0_9ASCO</name>
<proteinExistence type="predicted"/>
<gene>
    <name evidence="1" type="ORF">CLIB1444_05S08042</name>
</gene>
<organism evidence="1 2">
    <name type="scientific">[Candida] jaroonii</name>
    <dbReference type="NCBI Taxonomy" id="467808"/>
    <lineage>
        <taxon>Eukaryota</taxon>
        <taxon>Fungi</taxon>
        <taxon>Dikarya</taxon>
        <taxon>Ascomycota</taxon>
        <taxon>Saccharomycotina</taxon>
        <taxon>Pichiomycetes</taxon>
        <taxon>Debaryomycetaceae</taxon>
        <taxon>Yamadazyma</taxon>
    </lineage>
</organism>
<evidence type="ECO:0000313" key="1">
    <source>
        <dbReference type="EMBL" id="CAH6721301.1"/>
    </source>
</evidence>
<reference evidence="1" key="1">
    <citation type="submission" date="2022-06" db="EMBL/GenBank/DDBJ databases">
        <authorList>
            <person name="Legras J.-L."/>
            <person name="Devillers H."/>
            <person name="Grondin C."/>
        </authorList>
    </citation>
    <scope>NUCLEOTIDE SEQUENCE</scope>
    <source>
        <strain evidence="1">CLIB 1444</strain>
    </source>
</reference>
<sequence>MERQITIKLSTEDSLKLTILDTTTVDDLISLIKTSSDLTNFKLINQGKKLTSQDSLSDIDDLILMKEESKKSKKKCYFKNCNVNYLKLVGDCQYCQGKYCHKHRLLENHDCNYLNQYKLLEHQKNAIKLENERTISSRV</sequence>
<accession>A0ACA9Y8X0</accession>
<keyword evidence="2" id="KW-1185">Reference proteome</keyword>
<protein>
    <submittedName>
        <fullName evidence="1">AN1-type zinc finger protein Tmc1p</fullName>
    </submittedName>
</protein>
<dbReference type="Proteomes" id="UP001152531">
    <property type="component" value="Unassembled WGS sequence"/>
</dbReference>
<dbReference type="EMBL" id="CALSDN010000005">
    <property type="protein sequence ID" value="CAH6721301.1"/>
    <property type="molecule type" value="Genomic_DNA"/>
</dbReference>
<evidence type="ECO:0000313" key="2">
    <source>
        <dbReference type="Proteomes" id="UP001152531"/>
    </source>
</evidence>
<comment type="caution">
    <text evidence="1">The sequence shown here is derived from an EMBL/GenBank/DDBJ whole genome shotgun (WGS) entry which is preliminary data.</text>
</comment>